<comment type="caution">
    <text evidence="2">The sequence shown here is derived from an EMBL/GenBank/DDBJ whole genome shotgun (WGS) entry which is preliminary data.</text>
</comment>
<dbReference type="GeneID" id="68353709"/>
<dbReference type="Proteomes" id="UP000824596">
    <property type="component" value="Unassembled WGS sequence"/>
</dbReference>
<dbReference type="AlphaFoldDB" id="A0A9P8N3R5"/>
<keyword evidence="3" id="KW-1185">Reference proteome</keyword>
<protein>
    <submittedName>
        <fullName evidence="2">Uncharacterized protein</fullName>
    </submittedName>
</protein>
<reference evidence="2" key="1">
    <citation type="submission" date="2021-09" db="EMBL/GenBank/DDBJ databases">
        <title>A high-quality genome of the endoparasitic fungus Hirsutella rhossiliensis with a comparison of Hirsutella genomes reveals transposable elements contributing to genome size variation.</title>
        <authorList>
            <person name="Lin R."/>
            <person name="Jiao Y."/>
            <person name="Sun X."/>
            <person name="Ling J."/>
            <person name="Xie B."/>
            <person name="Cheng X."/>
        </authorList>
    </citation>
    <scope>NUCLEOTIDE SEQUENCE</scope>
    <source>
        <strain evidence="2">HR02</strain>
    </source>
</reference>
<name>A0A9P8N3R5_9HYPO</name>
<evidence type="ECO:0000256" key="1">
    <source>
        <dbReference type="SAM" id="MobiDB-lite"/>
    </source>
</evidence>
<organism evidence="2 3">
    <name type="scientific">Hirsutella rhossiliensis</name>
    <dbReference type="NCBI Taxonomy" id="111463"/>
    <lineage>
        <taxon>Eukaryota</taxon>
        <taxon>Fungi</taxon>
        <taxon>Dikarya</taxon>
        <taxon>Ascomycota</taxon>
        <taxon>Pezizomycotina</taxon>
        <taxon>Sordariomycetes</taxon>
        <taxon>Hypocreomycetidae</taxon>
        <taxon>Hypocreales</taxon>
        <taxon>Ophiocordycipitaceae</taxon>
        <taxon>Hirsutella</taxon>
    </lineage>
</organism>
<dbReference type="EMBL" id="JAIZPD010000004">
    <property type="protein sequence ID" value="KAH0964152.1"/>
    <property type="molecule type" value="Genomic_DNA"/>
</dbReference>
<evidence type="ECO:0000313" key="2">
    <source>
        <dbReference type="EMBL" id="KAH0964152.1"/>
    </source>
</evidence>
<gene>
    <name evidence="2" type="ORF">HRG_04580</name>
</gene>
<feature type="region of interest" description="Disordered" evidence="1">
    <location>
        <begin position="60"/>
        <end position="128"/>
    </location>
</feature>
<evidence type="ECO:0000313" key="3">
    <source>
        <dbReference type="Proteomes" id="UP000824596"/>
    </source>
</evidence>
<dbReference type="RefSeq" id="XP_044721665.1">
    <property type="nucleotide sequence ID" value="XM_044863051.1"/>
</dbReference>
<accession>A0A9P8N3R5</accession>
<proteinExistence type="predicted"/>
<sequence length="128" mass="13323">MGHLLALAAQGLQAAPSRYDDELGLQSRAFRHTNLASGPQPLKANDEPGLQSRAFRHTNLASGPQPLKANGEPGLQSRAFRHTNQASDPQPLPKRQNGAPAAGENSGALAGTESPAGKAQAEGEAQRT</sequence>